<protein>
    <recommendedName>
        <fullName evidence="2">Sld7 C-terminal domain-containing protein</fullName>
    </recommendedName>
</protein>
<dbReference type="SUPFAM" id="SSF50978">
    <property type="entry name" value="WD40 repeat-like"/>
    <property type="match status" value="1"/>
</dbReference>
<feature type="domain" description="Sld7 C-terminal" evidence="2">
    <location>
        <begin position="1383"/>
        <end position="1460"/>
    </location>
</feature>
<dbReference type="InterPro" id="IPR015943">
    <property type="entry name" value="WD40/YVTN_repeat-like_dom_sf"/>
</dbReference>
<dbReference type="InterPro" id="IPR041260">
    <property type="entry name" value="Sld7_C"/>
</dbReference>
<gene>
    <name evidence="3" type="ORF">Dda_5360</name>
</gene>
<dbReference type="Gene3D" id="2.130.10.10">
    <property type="entry name" value="YVTN repeat-like/Quinoprotein amine dehydrogenase"/>
    <property type="match status" value="1"/>
</dbReference>
<feature type="compositionally biased region" description="Acidic residues" evidence="1">
    <location>
        <begin position="354"/>
        <end position="394"/>
    </location>
</feature>
<feature type="region of interest" description="Disordered" evidence="1">
    <location>
        <begin position="1131"/>
        <end position="1153"/>
    </location>
</feature>
<dbReference type="Proteomes" id="UP001221413">
    <property type="component" value="Unassembled WGS sequence"/>
</dbReference>
<feature type="region of interest" description="Disordered" evidence="1">
    <location>
        <begin position="1465"/>
        <end position="1484"/>
    </location>
</feature>
<keyword evidence="4" id="KW-1185">Reference proteome</keyword>
<feature type="region of interest" description="Disordered" evidence="1">
    <location>
        <begin position="350"/>
        <end position="447"/>
    </location>
</feature>
<evidence type="ECO:0000313" key="3">
    <source>
        <dbReference type="EMBL" id="KAJ6259722.1"/>
    </source>
</evidence>
<comment type="caution">
    <text evidence="3">The sequence shown here is derived from an EMBL/GenBank/DDBJ whole genome shotgun (WGS) entry which is preliminary data.</text>
</comment>
<sequence>MVSDVAPTSGGRQMAQPITRRYMAPWHGAAAAGQKSAPAQPSRLSRGAYQCVSVELAENPRAREDGSDEANVCGMEIACSARYNLLFIAFRAKIKVYRPSYPTQAIGDPLLELRGPEEDATLRPTGYLNRTIPHTINNLIVANLGSEEVLVAANDNGYVGLWYTRHLVDSGATGELDMLFDVRKSAWGLAVHSAKRLLAVSANTTWISVYELGNESVDGTRAPGGKEAPLVFKANEHNVPSVAFLQEDSEGRWLAATDITGSVILYNLATGQSTAIGYNGQGWTVSLVPERDFLTVSDGEYATLVEKARVESARAASYGLLSFALARADEDDFFDDEDDDWASDVQMTLYGGDMSDEEEEDEDDDDEDDDEEEYEDSEEEEEDEDMEDEYDEMDTTAQEPAPDVAVQEPTPTVPQDTSTTTAPPGIDLSVVEHPVASSDEESDDEYEDDAMFLSEAAQTAAYGPVPYEPPPTPPTAPFANDNATADPPWEDPPPSYIVHSKEFDLKLLTVSDPRGRLRERLTSIVTLRNLIPADSVTFAAQTSRFPLRMNMHAYIAPLSLFIFGRQDGRAALVRLVKRDPLHNYRYGHIDGIDGGSGSINPEELEPHTHFLHLEKIVPANPQIPSSALAGVCVSPLQGWEERDARKGGGKGPGGGRWLFTSGGVGGRWRLFLLYADGSVLDDVELHLAPAEYLADDAAERALSLLAVLPALRTGPVAYEALRPGHHHHPSPPSLPSLSSPFYLFFLIRTGTSGGGTAVGDGGEAAVDVGRGDKGAPVIVEIANGHPQRRTVESLQVREMRGRGLGGRAGGVEDGEGVRGVFYRGEGEQVPGDLQRRGDARAPGQEQHGWVMTGPRRSIVSPGMRARRKRDTSPPGTALTNSVTASSLSWVDVDVFGVEREEGRGVYWRWIWSWGCLTCTDQMPAPCIVGQKCGGGFDWSLGVRVMRAEEGESGVEAVTVYGEKSYGLIGPRAKAAGRAKKGAEKNGRRFIVVERGDISLAAVASRIPHLHHHINIQYTRIEHHDNDHDLTIAAMTTLWRGALLLPDGLPQPALTEIELVSHVPPASQGHAALPGLDHDKLFGGARLQVLTVVDAAKVPLWLSCGPSFDLHTESLPAATFFANIFVQNTVTRDDNGDDDGEDDEGEDDGGGCGLTNRAVVVRVLYDNPPDESDKPTITELALYGALSPESNTDPTPSLSVYALPLSSRLAKESKLHAAVKSEPSENKTGFKFLAPLIGRKRKADTIFDEYDKKQAYYASLPPGLRRSWHRRSDSFGSLKEEAAAADDTQKTSLLSKSVDFRRSVAPTDDAIFKRDRERSQSVLQTRLREVAAERPATSRETNVLRRSDSLAARRTPDVPVKSEFTTSLPQVSHSTTLPAAKIIERNKAAATRLIMASMRLYGLQRARPGDAKNDADEEEYRTVFHTTLRAVACSLRRSWNSEVITVTKLKETTEYLMKAFVGGAGPVAGSSDQEDDVREDDNPFRRRVGRGAVRSELSFGGRSVGAVEDADDSFVFPIDEC</sequence>
<name>A0AAD6J0D3_DREDA</name>
<dbReference type="Pfam" id="PF18596">
    <property type="entry name" value="Sld7_C"/>
    <property type="match status" value="1"/>
</dbReference>
<evidence type="ECO:0000256" key="1">
    <source>
        <dbReference type="SAM" id="MobiDB-lite"/>
    </source>
</evidence>
<dbReference type="InterPro" id="IPR014839">
    <property type="entry name" value="Crt10"/>
</dbReference>
<accession>A0AAD6J0D3</accession>
<feature type="region of interest" description="Disordered" evidence="1">
    <location>
        <begin position="827"/>
        <end position="877"/>
    </location>
</feature>
<feature type="compositionally biased region" description="Low complexity" evidence="1">
    <location>
        <begin position="409"/>
        <end position="423"/>
    </location>
</feature>
<organism evidence="3 4">
    <name type="scientific">Drechslerella dactyloides</name>
    <name type="common">Nematode-trapping fungus</name>
    <name type="synonym">Arthrobotrys dactyloides</name>
    <dbReference type="NCBI Taxonomy" id="74499"/>
    <lineage>
        <taxon>Eukaryota</taxon>
        <taxon>Fungi</taxon>
        <taxon>Dikarya</taxon>
        <taxon>Ascomycota</taxon>
        <taxon>Pezizomycotina</taxon>
        <taxon>Orbiliomycetes</taxon>
        <taxon>Orbiliales</taxon>
        <taxon>Orbiliaceae</taxon>
        <taxon>Drechslerella</taxon>
    </lineage>
</organism>
<feature type="compositionally biased region" description="Acidic residues" evidence="1">
    <location>
        <begin position="1134"/>
        <end position="1148"/>
    </location>
</feature>
<feature type="compositionally biased region" description="Acidic residues" evidence="1">
    <location>
        <begin position="438"/>
        <end position="447"/>
    </location>
</feature>
<dbReference type="InterPro" id="IPR036322">
    <property type="entry name" value="WD40_repeat_dom_sf"/>
</dbReference>
<proteinExistence type="predicted"/>
<reference evidence="3" key="1">
    <citation type="submission" date="2023-01" db="EMBL/GenBank/DDBJ databases">
        <title>The chitinases involved in constricting ring structure development in the nematode-trapping fungus Drechslerella dactyloides.</title>
        <authorList>
            <person name="Wang R."/>
            <person name="Zhang L."/>
            <person name="Tang P."/>
            <person name="Li S."/>
            <person name="Liang L."/>
        </authorList>
    </citation>
    <scope>NUCLEOTIDE SEQUENCE</scope>
    <source>
        <strain evidence="3">YMF1.00031</strain>
    </source>
</reference>
<dbReference type="EMBL" id="JAQGDS010000006">
    <property type="protein sequence ID" value="KAJ6259722.1"/>
    <property type="molecule type" value="Genomic_DNA"/>
</dbReference>
<evidence type="ECO:0000313" key="4">
    <source>
        <dbReference type="Proteomes" id="UP001221413"/>
    </source>
</evidence>
<evidence type="ECO:0000259" key="2">
    <source>
        <dbReference type="Pfam" id="PF18596"/>
    </source>
</evidence>
<dbReference type="Pfam" id="PF08728">
    <property type="entry name" value="CRT10"/>
    <property type="match status" value="1"/>
</dbReference>